<evidence type="ECO:0000313" key="3">
    <source>
        <dbReference type="Proteomes" id="UP000822688"/>
    </source>
</evidence>
<name>A0A8T0IY02_CERPU</name>
<gene>
    <name evidence="2" type="ORF">KC19_2G178900</name>
</gene>
<protein>
    <submittedName>
        <fullName evidence="2">Uncharacterized protein</fullName>
    </submittedName>
</protein>
<comment type="caution">
    <text evidence="2">The sequence shown here is derived from an EMBL/GenBank/DDBJ whole genome shotgun (WGS) entry which is preliminary data.</text>
</comment>
<dbReference type="Proteomes" id="UP000822688">
    <property type="component" value="Chromosome 2"/>
</dbReference>
<accession>A0A8T0IY02</accession>
<feature type="signal peptide" evidence="1">
    <location>
        <begin position="1"/>
        <end position="19"/>
    </location>
</feature>
<evidence type="ECO:0000256" key="1">
    <source>
        <dbReference type="SAM" id="SignalP"/>
    </source>
</evidence>
<proteinExistence type="predicted"/>
<dbReference type="AlphaFoldDB" id="A0A8T0IY02"/>
<reference evidence="2" key="1">
    <citation type="submission" date="2020-06" db="EMBL/GenBank/DDBJ databases">
        <title>WGS assembly of Ceratodon purpureus strain R40.</title>
        <authorList>
            <person name="Carey S.B."/>
            <person name="Jenkins J."/>
            <person name="Shu S."/>
            <person name="Lovell J.T."/>
            <person name="Sreedasyam A."/>
            <person name="Maumus F."/>
            <person name="Tiley G.P."/>
            <person name="Fernandez-Pozo N."/>
            <person name="Barry K."/>
            <person name="Chen C."/>
            <person name="Wang M."/>
            <person name="Lipzen A."/>
            <person name="Daum C."/>
            <person name="Saski C.A."/>
            <person name="Payton A.C."/>
            <person name="Mcbreen J.C."/>
            <person name="Conrad R.E."/>
            <person name="Kollar L.M."/>
            <person name="Olsson S."/>
            <person name="Huttunen S."/>
            <person name="Landis J.B."/>
            <person name="Wickett N.J."/>
            <person name="Johnson M.G."/>
            <person name="Rensing S.A."/>
            <person name="Grimwood J."/>
            <person name="Schmutz J."/>
            <person name="Mcdaniel S.F."/>
        </authorList>
    </citation>
    <scope>NUCLEOTIDE SEQUENCE</scope>
    <source>
        <strain evidence="2">R40</strain>
    </source>
</reference>
<dbReference type="EMBL" id="CM026422">
    <property type="protein sequence ID" value="KAG0587626.1"/>
    <property type="molecule type" value="Genomic_DNA"/>
</dbReference>
<feature type="chain" id="PRO_5035810526" evidence="1">
    <location>
        <begin position="20"/>
        <end position="52"/>
    </location>
</feature>
<sequence length="52" mass="5739">MSFCLFTWMLRGLLPPWSAQEGDCPDLSAASLDGPSLPPQETVFSIISQFFC</sequence>
<keyword evidence="3" id="KW-1185">Reference proteome</keyword>
<organism evidence="2 3">
    <name type="scientific">Ceratodon purpureus</name>
    <name type="common">Fire moss</name>
    <name type="synonym">Dicranum purpureum</name>
    <dbReference type="NCBI Taxonomy" id="3225"/>
    <lineage>
        <taxon>Eukaryota</taxon>
        <taxon>Viridiplantae</taxon>
        <taxon>Streptophyta</taxon>
        <taxon>Embryophyta</taxon>
        <taxon>Bryophyta</taxon>
        <taxon>Bryophytina</taxon>
        <taxon>Bryopsida</taxon>
        <taxon>Dicranidae</taxon>
        <taxon>Pseudoditrichales</taxon>
        <taxon>Ditrichaceae</taxon>
        <taxon>Ceratodon</taxon>
    </lineage>
</organism>
<evidence type="ECO:0000313" key="2">
    <source>
        <dbReference type="EMBL" id="KAG0587626.1"/>
    </source>
</evidence>
<keyword evidence="1" id="KW-0732">Signal</keyword>